<sequence length="46" mass="5275">MCCAEYCVYAERVWGGGVSFEWKQTNLVGCYLMAPESVQIWVLEKP</sequence>
<evidence type="ECO:0000313" key="1">
    <source>
        <dbReference type="EMBL" id="EJF82350.1"/>
    </source>
</evidence>
<dbReference type="Proteomes" id="UP000008942">
    <property type="component" value="Unassembled WGS sequence"/>
</dbReference>
<dbReference type="EMBL" id="AILW01000029">
    <property type="protein sequence ID" value="EJF82350.1"/>
    <property type="molecule type" value="Genomic_DNA"/>
</dbReference>
<organism evidence="1 2">
    <name type="scientific">Bartonella elizabethae Re6043vi</name>
    <dbReference type="NCBI Taxonomy" id="1094554"/>
    <lineage>
        <taxon>Bacteria</taxon>
        <taxon>Pseudomonadati</taxon>
        <taxon>Pseudomonadota</taxon>
        <taxon>Alphaproteobacteria</taxon>
        <taxon>Hyphomicrobiales</taxon>
        <taxon>Bartonellaceae</taxon>
        <taxon>Bartonella</taxon>
    </lineage>
</organism>
<keyword evidence="2" id="KW-1185">Reference proteome</keyword>
<proteinExistence type="predicted"/>
<gene>
    <name evidence="1" type="ORF">MCU_01553</name>
</gene>
<evidence type="ECO:0000313" key="2">
    <source>
        <dbReference type="Proteomes" id="UP000008942"/>
    </source>
</evidence>
<comment type="caution">
    <text evidence="1">The sequence shown here is derived from an EMBL/GenBank/DDBJ whole genome shotgun (WGS) entry which is preliminary data.</text>
</comment>
<reference evidence="1 2" key="1">
    <citation type="submission" date="2012-03" db="EMBL/GenBank/DDBJ databases">
        <title>The Genome Sequence of Bartonella elizabethae Re6043vi.</title>
        <authorList>
            <consortium name="The Broad Institute Genome Sequencing Platform"/>
            <consortium name="The Broad Institute Genome Sequencing Center for Infectious Disease"/>
            <person name="Feldgarden M."/>
            <person name="Kirby J."/>
            <person name="Kosoy M."/>
            <person name="Birtles R."/>
            <person name="Probert W.S."/>
            <person name="Chiaraviglio L."/>
            <person name="Young S.K."/>
            <person name="Zeng Q."/>
            <person name="Gargeya S."/>
            <person name="Fitzgerald M."/>
            <person name="Haas B."/>
            <person name="Abouelleil A."/>
            <person name="Alvarado L."/>
            <person name="Arachchi H.M."/>
            <person name="Berlin A."/>
            <person name="Chapman S.B."/>
            <person name="Gearin G."/>
            <person name="Goldberg J."/>
            <person name="Griggs A."/>
            <person name="Gujja S."/>
            <person name="Hansen M."/>
            <person name="Heiman D."/>
            <person name="Howarth C."/>
            <person name="Larimer J."/>
            <person name="Lui A."/>
            <person name="MacDonald P.J.P."/>
            <person name="McCowen C."/>
            <person name="Montmayeur A."/>
            <person name="Murphy C."/>
            <person name="Neiman D."/>
            <person name="Pearson M."/>
            <person name="Priest M."/>
            <person name="Roberts A."/>
            <person name="Saif S."/>
            <person name="Shea T."/>
            <person name="Sisk P."/>
            <person name="Stolte C."/>
            <person name="Sykes S."/>
            <person name="Wortman J."/>
            <person name="Nusbaum C."/>
            <person name="Birren B."/>
        </authorList>
    </citation>
    <scope>NUCLEOTIDE SEQUENCE [LARGE SCALE GENOMIC DNA]</scope>
    <source>
        <strain evidence="1 2">Re6043vi</strain>
    </source>
</reference>
<protein>
    <submittedName>
        <fullName evidence="1">Uncharacterized protein</fullName>
    </submittedName>
</protein>
<name>A0ABN0GJC1_BAREL</name>
<accession>A0ABN0GJC1</accession>